<dbReference type="GO" id="GO:0000785">
    <property type="term" value="C:chromatin"/>
    <property type="evidence" value="ECO:0007669"/>
    <property type="project" value="TreeGrafter"/>
</dbReference>
<dbReference type="GO" id="GO:0005634">
    <property type="term" value="C:nucleus"/>
    <property type="evidence" value="ECO:0007669"/>
    <property type="project" value="TreeGrafter"/>
</dbReference>
<dbReference type="Gene3D" id="3.40.50.1220">
    <property type="entry name" value="TPP-binding domain"/>
    <property type="match status" value="1"/>
</dbReference>
<evidence type="ECO:0000256" key="8">
    <source>
        <dbReference type="ARBA" id="ARBA00041832"/>
    </source>
</evidence>
<dbReference type="SUPFAM" id="SSF52467">
    <property type="entry name" value="DHS-like NAD/FAD-binding domain"/>
    <property type="match status" value="1"/>
</dbReference>
<keyword evidence="13" id="KW-1185">Reference proteome</keyword>
<dbReference type="Gene3D" id="2.20.28.200">
    <property type="match status" value="1"/>
</dbReference>
<dbReference type="WBParaSite" id="PSAMB.scaffold2841size20926.g19307.t1">
    <property type="protein sequence ID" value="PSAMB.scaffold2841size20926.g19307.t1"/>
    <property type="gene ID" value="PSAMB.scaffold2841size20926.g19307"/>
</dbReference>
<evidence type="ECO:0000256" key="3">
    <source>
        <dbReference type="ARBA" id="ARBA00022679"/>
    </source>
</evidence>
<dbReference type="InterPro" id="IPR029035">
    <property type="entry name" value="DHS-like_NAD/FAD-binding_dom"/>
</dbReference>
<protein>
    <recommendedName>
        <fullName evidence="9">Regulatory protein SIR2 homolog 7</fullName>
    </recommendedName>
    <alternativeName>
        <fullName evidence="8">SIR2-like protein 7</fullName>
    </alternativeName>
</protein>
<keyword evidence="6" id="KW-0520">NAD</keyword>
<keyword evidence="4" id="KW-0479">Metal-binding</keyword>
<name>A0A914VZQ9_9BILA</name>
<dbReference type="Pfam" id="PF02146">
    <property type="entry name" value="SIR2"/>
    <property type="match status" value="1"/>
</dbReference>
<reference evidence="14" key="1">
    <citation type="submission" date="2022-11" db="UniProtKB">
        <authorList>
            <consortium name="WormBaseParasite"/>
        </authorList>
    </citation>
    <scope>IDENTIFICATION</scope>
</reference>
<dbReference type="PANTHER" id="PTHR11085:SF1">
    <property type="entry name" value="NAD-DEPENDENT PROTEIN DEACETYLASE SIRTUIN-7"/>
    <property type="match status" value="1"/>
</dbReference>
<keyword evidence="5" id="KW-0862">Zinc</keyword>
<evidence type="ECO:0000256" key="1">
    <source>
        <dbReference type="ARBA" id="ARBA00001947"/>
    </source>
</evidence>
<dbReference type="GO" id="GO:0060255">
    <property type="term" value="P:regulation of macromolecule metabolic process"/>
    <property type="evidence" value="ECO:0007669"/>
    <property type="project" value="UniProtKB-ARBA"/>
</dbReference>
<dbReference type="PROSITE" id="PS50305">
    <property type="entry name" value="SIRTUIN"/>
    <property type="match status" value="1"/>
</dbReference>
<evidence type="ECO:0000256" key="9">
    <source>
        <dbReference type="ARBA" id="ARBA00043038"/>
    </source>
</evidence>
<organism evidence="13 14">
    <name type="scientific">Plectus sambesii</name>
    <dbReference type="NCBI Taxonomy" id="2011161"/>
    <lineage>
        <taxon>Eukaryota</taxon>
        <taxon>Metazoa</taxon>
        <taxon>Ecdysozoa</taxon>
        <taxon>Nematoda</taxon>
        <taxon>Chromadorea</taxon>
        <taxon>Plectida</taxon>
        <taxon>Plectina</taxon>
        <taxon>Plectoidea</taxon>
        <taxon>Plectidae</taxon>
        <taxon>Plectus</taxon>
    </lineage>
</organism>
<evidence type="ECO:0000256" key="6">
    <source>
        <dbReference type="ARBA" id="ARBA00023027"/>
    </source>
</evidence>
<comment type="similarity">
    <text evidence="7">Belongs to the sirtuin family. Class IV subfamily.</text>
</comment>
<dbReference type="PANTHER" id="PTHR11085">
    <property type="entry name" value="NAD-DEPENDENT PROTEIN DEACYLASE SIRTUIN-5, MITOCHONDRIAL-RELATED"/>
    <property type="match status" value="1"/>
</dbReference>
<evidence type="ECO:0000259" key="12">
    <source>
        <dbReference type="PROSITE" id="PS50305"/>
    </source>
</evidence>
<evidence type="ECO:0000256" key="11">
    <source>
        <dbReference type="SAM" id="MobiDB-lite"/>
    </source>
</evidence>
<evidence type="ECO:0000256" key="2">
    <source>
        <dbReference type="ARBA" id="ARBA00022553"/>
    </source>
</evidence>
<evidence type="ECO:0000256" key="7">
    <source>
        <dbReference type="ARBA" id="ARBA00038170"/>
    </source>
</evidence>
<keyword evidence="3" id="KW-0808">Transferase</keyword>
<dbReference type="GO" id="GO:0097372">
    <property type="term" value="F:histone H3K18 deacetylase activity, NAD-dependent"/>
    <property type="evidence" value="ECO:0007669"/>
    <property type="project" value="TreeGrafter"/>
</dbReference>
<comment type="cofactor">
    <cofactor evidence="1">
        <name>Zn(2+)</name>
        <dbReference type="ChEBI" id="CHEBI:29105"/>
    </cofactor>
</comment>
<feature type="domain" description="Deacetylase sirtuin-type" evidence="12">
    <location>
        <begin position="1"/>
        <end position="220"/>
    </location>
</feature>
<dbReference type="InterPro" id="IPR003000">
    <property type="entry name" value="Sirtuin"/>
</dbReference>
<evidence type="ECO:0000256" key="4">
    <source>
        <dbReference type="ARBA" id="ARBA00022723"/>
    </source>
</evidence>
<dbReference type="AlphaFoldDB" id="A0A914VZQ9"/>
<feature type="compositionally biased region" description="Polar residues" evidence="11">
    <location>
        <begin position="320"/>
        <end position="331"/>
    </location>
</feature>
<evidence type="ECO:0000256" key="10">
    <source>
        <dbReference type="PROSITE-ProRule" id="PRU00236"/>
    </source>
</evidence>
<accession>A0A914VZQ9</accession>
<dbReference type="GO" id="GO:0070403">
    <property type="term" value="F:NAD+ binding"/>
    <property type="evidence" value="ECO:0007669"/>
    <property type="project" value="InterPro"/>
</dbReference>
<keyword evidence="2" id="KW-0597">Phosphoprotein</keyword>
<evidence type="ECO:0000313" key="13">
    <source>
        <dbReference type="Proteomes" id="UP000887566"/>
    </source>
</evidence>
<sequence>AASIPDYRGPNGVWTLAEQGKRTFECRDPVNSSPTTSHMALRELYKRGLVRHILSQNCDGLHLRSGVPQKSLSEIHGNMHIEVCREGCSTLRQYIRPYDVTKKSQFRRHKTGRSCDHCHTELDDTIVHFGEVGRVQWPLNWAGTTDILEESTCDLLICLGTSLAVLKQYDFLWPTGEAKKRAKIVIINLQWTPKDRVATLKIHAKCDDVMTKLMQQLGAPIPEYCRTCDPILNSKRSARSGELMSRITECSCAGRGNTRRNYAPPSPDAVTPSNDLVTPGWWTVGISRSLKRSLTSVNSGQTTRRKTRGKRAKASKTRSQMIESSSTNDSDQCAVQEEVSALVEWLVSSV</sequence>
<proteinExistence type="inferred from homology"/>
<dbReference type="GO" id="GO:0046872">
    <property type="term" value="F:metal ion binding"/>
    <property type="evidence" value="ECO:0007669"/>
    <property type="project" value="UniProtKB-KW"/>
</dbReference>
<evidence type="ECO:0000313" key="14">
    <source>
        <dbReference type="WBParaSite" id="PSAMB.scaffold2841size20926.g19307.t1"/>
    </source>
</evidence>
<dbReference type="FunFam" id="2.20.28.200:FF:000002">
    <property type="entry name" value="NAD-dependent deacetylase sirtuin-7"/>
    <property type="match status" value="1"/>
</dbReference>
<dbReference type="InterPro" id="IPR026590">
    <property type="entry name" value="Ssirtuin_cat_dom"/>
</dbReference>
<evidence type="ECO:0000256" key="5">
    <source>
        <dbReference type="ARBA" id="ARBA00022833"/>
    </source>
</evidence>
<dbReference type="Proteomes" id="UP000887566">
    <property type="component" value="Unplaced"/>
</dbReference>
<comment type="caution">
    <text evidence="10">Lacks conserved residue(s) required for the propagation of feature annotation.</text>
</comment>
<feature type="region of interest" description="Disordered" evidence="11">
    <location>
        <begin position="293"/>
        <end position="331"/>
    </location>
</feature>
<feature type="compositionally biased region" description="Basic residues" evidence="11">
    <location>
        <begin position="303"/>
        <end position="316"/>
    </location>
</feature>
<dbReference type="InterPro" id="IPR050134">
    <property type="entry name" value="NAD-dep_sirtuin_deacylases"/>
</dbReference>